<name>A0A7J8SG67_GOSDV</name>
<reference evidence="1 2" key="1">
    <citation type="journal article" date="2019" name="Genome Biol. Evol.">
        <title>Insights into the evolution of the New World diploid cottons (Gossypium, subgenus Houzingenia) based on genome sequencing.</title>
        <authorList>
            <person name="Grover C.E."/>
            <person name="Arick M.A. 2nd"/>
            <person name="Thrash A."/>
            <person name="Conover J.L."/>
            <person name="Sanders W.S."/>
            <person name="Peterson D.G."/>
            <person name="Frelichowski J.E."/>
            <person name="Scheffler J.A."/>
            <person name="Scheffler B.E."/>
            <person name="Wendel J.F."/>
        </authorList>
    </citation>
    <scope>NUCLEOTIDE SEQUENCE [LARGE SCALE GENOMIC DNA]</scope>
    <source>
        <strain evidence="1">27</strain>
        <tissue evidence="1">Leaf</tissue>
    </source>
</reference>
<dbReference type="EMBL" id="JABFAC010000009">
    <property type="protein sequence ID" value="MBA0625127.1"/>
    <property type="molecule type" value="Genomic_DNA"/>
</dbReference>
<evidence type="ECO:0000313" key="1">
    <source>
        <dbReference type="EMBL" id="MBA0625127.1"/>
    </source>
</evidence>
<protein>
    <submittedName>
        <fullName evidence="1">Uncharacterized protein</fullName>
    </submittedName>
</protein>
<comment type="caution">
    <text evidence="1">The sequence shown here is derived from an EMBL/GenBank/DDBJ whole genome shotgun (WGS) entry which is preliminary data.</text>
</comment>
<organism evidence="1 2">
    <name type="scientific">Gossypium davidsonii</name>
    <name type="common">Davidson's cotton</name>
    <name type="synonym">Gossypium klotzschianum subsp. davidsonii</name>
    <dbReference type="NCBI Taxonomy" id="34287"/>
    <lineage>
        <taxon>Eukaryota</taxon>
        <taxon>Viridiplantae</taxon>
        <taxon>Streptophyta</taxon>
        <taxon>Embryophyta</taxon>
        <taxon>Tracheophyta</taxon>
        <taxon>Spermatophyta</taxon>
        <taxon>Magnoliopsida</taxon>
        <taxon>eudicotyledons</taxon>
        <taxon>Gunneridae</taxon>
        <taxon>Pentapetalae</taxon>
        <taxon>rosids</taxon>
        <taxon>malvids</taxon>
        <taxon>Malvales</taxon>
        <taxon>Malvaceae</taxon>
        <taxon>Malvoideae</taxon>
        <taxon>Gossypium</taxon>
    </lineage>
</organism>
<gene>
    <name evidence="1" type="ORF">Godav_010366</name>
</gene>
<dbReference type="Proteomes" id="UP000593561">
    <property type="component" value="Unassembled WGS sequence"/>
</dbReference>
<accession>A0A7J8SG67</accession>
<keyword evidence="2" id="KW-1185">Reference proteome</keyword>
<dbReference type="AlphaFoldDB" id="A0A7J8SG67"/>
<proteinExistence type="predicted"/>
<evidence type="ECO:0000313" key="2">
    <source>
        <dbReference type="Proteomes" id="UP000593561"/>
    </source>
</evidence>
<sequence length="113" mass="12816">MLHLAFGPLLGPIPFRRSSLMLSCGNMSLHKFKDYSMVKMDIDVRVANATVYTIEVLPPKGQPFLKGNASLWMLYLSLGFPVSIFDMNTLREDSDVRHWVKNIGIIARMSEDI</sequence>